<gene>
    <name evidence="2" type="ORF">APUU_41388S</name>
</gene>
<dbReference type="RefSeq" id="XP_041557138.1">
    <property type="nucleotide sequence ID" value="XM_041704565.1"/>
</dbReference>
<reference evidence="2" key="1">
    <citation type="submission" date="2021-01" db="EMBL/GenBank/DDBJ databases">
        <authorList>
            <consortium name="Aspergillus puulaauensis MK2 genome sequencing consortium"/>
            <person name="Kazuki M."/>
            <person name="Futagami T."/>
        </authorList>
    </citation>
    <scope>NUCLEOTIDE SEQUENCE</scope>
    <source>
        <strain evidence="2">MK2</strain>
    </source>
</reference>
<evidence type="ECO:0000313" key="3">
    <source>
        <dbReference type="Proteomes" id="UP000654913"/>
    </source>
</evidence>
<feature type="region of interest" description="Disordered" evidence="1">
    <location>
        <begin position="199"/>
        <end position="247"/>
    </location>
</feature>
<dbReference type="GeneID" id="64974949"/>
<accession>A0A7R7XQJ3</accession>
<proteinExistence type="predicted"/>
<name>A0A7R7XQJ3_9EURO</name>
<feature type="compositionally biased region" description="Low complexity" evidence="1">
    <location>
        <begin position="225"/>
        <end position="240"/>
    </location>
</feature>
<dbReference type="KEGG" id="apuu:APUU_41388S"/>
<feature type="region of interest" description="Disordered" evidence="1">
    <location>
        <begin position="27"/>
        <end position="70"/>
    </location>
</feature>
<sequence length="308" mass="34736">MGWFWGSNDEDPVKKLDPGLRKYLENEAPKKYVPGSPAAEEQVQQPKASSSEPDASSTAPAAPSQSLYPDGRYADLWKTYKPPAADEVGPETSGVPAMKAQNKQRHGMLKRAAMENCSIENETYHLCLQSPTMGERLTACQEKSRAFTRCYATQSKFLQALGYAASRQWDDEREERIQLHADKLYHQMLDYENQVEEAKEAGREPPPLTSLFNSQAKPVEPASVGPAELEIPGGEPIPEGFKPSKSLDRLTPHERELELRAHYANLEQQKAYMEDLSSVFRTNDEGKDKRREKLVSWFGETVGNWMTR</sequence>
<feature type="compositionally biased region" description="Low complexity" evidence="1">
    <location>
        <begin position="46"/>
        <end position="66"/>
    </location>
</feature>
<dbReference type="AlphaFoldDB" id="A0A7R7XQJ3"/>
<evidence type="ECO:0000313" key="2">
    <source>
        <dbReference type="EMBL" id="BCS24944.1"/>
    </source>
</evidence>
<keyword evidence="3" id="KW-1185">Reference proteome</keyword>
<dbReference type="EMBL" id="AP024446">
    <property type="protein sequence ID" value="BCS24944.1"/>
    <property type="molecule type" value="Genomic_DNA"/>
</dbReference>
<protein>
    <submittedName>
        <fullName evidence="2">Uncharacterized protein</fullName>
    </submittedName>
</protein>
<evidence type="ECO:0000256" key="1">
    <source>
        <dbReference type="SAM" id="MobiDB-lite"/>
    </source>
</evidence>
<dbReference type="Proteomes" id="UP000654913">
    <property type="component" value="Chromosome 4"/>
</dbReference>
<reference evidence="2" key="2">
    <citation type="submission" date="2021-02" db="EMBL/GenBank/DDBJ databases">
        <title>Aspergillus puulaauensis MK2 genome sequence.</title>
        <authorList>
            <person name="Futagami T."/>
            <person name="Mori K."/>
            <person name="Kadooka C."/>
            <person name="Tanaka T."/>
        </authorList>
    </citation>
    <scope>NUCLEOTIDE SEQUENCE</scope>
    <source>
        <strain evidence="2">MK2</strain>
    </source>
</reference>
<dbReference type="OrthoDB" id="2103031at2759"/>
<organism evidence="2 3">
    <name type="scientific">Aspergillus puulaauensis</name>
    <dbReference type="NCBI Taxonomy" id="1220207"/>
    <lineage>
        <taxon>Eukaryota</taxon>
        <taxon>Fungi</taxon>
        <taxon>Dikarya</taxon>
        <taxon>Ascomycota</taxon>
        <taxon>Pezizomycotina</taxon>
        <taxon>Eurotiomycetes</taxon>
        <taxon>Eurotiomycetidae</taxon>
        <taxon>Eurotiales</taxon>
        <taxon>Aspergillaceae</taxon>
        <taxon>Aspergillus</taxon>
    </lineage>
</organism>